<sequence>MDVGLTDLAKHFFRLLDETPIQGKVEADTTISDVDKDNFSPGRPDFGELDPHSVDAPKRETLWQERENTRCLERQRRTSDGSRALQARDSVRDSSKEVGGGASKSLGLVEALLLAEGVDLVSKGALQLDEEMLAPPPEFADEATASNPRAVEKELKGAPSRVVLAKIPKRRDLGTNGHRATVPSIEELGSRQAQRELEACWGRGSVRWLR</sequence>
<protein>
    <submittedName>
        <fullName evidence="1">Uncharacterized protein</fullName>
    </submittedName>
</protein>
<dbReference type="Proteomes" id="UP001239111">
    <property type="component" value="Chromosome 2"/>
</dbReference>
<evidence type="ECO:0000313" key="1">
    <source>
        <dbReference type="EMBL" id="KAJ8678210.1"/>
    </source>
</evidence>
<accession>A0ACC2P8V6</accession>
<organism evidence="1 2">
    <name type="scientific">Eretmocerus hayati</name>
    <dbReference type="NCBI Taxonomy" id="131215"/>
    <lineage>
        <taxon>Eukaryota</taxon>
        <taxon>Metazoa</taxon>
        <taxon>Ecdysozoa</taxon>
        <taxon>Arthropoda</taxon>
        <taxon>Hexapoda</taxon>
        <taxon>Insecta</taxon>
        <taxon>Pterygota</taxon>
        <taxon>Neoptera</taxon>
        <taxon>Endopterygota</taxon>
        <taxon>Hymenoptera</taxon>
        <taxon>Apocrita</taxon>
        <taxon>Proctotrupomorpha</taxon>
        <taxon>Chalcidoidea</taxon>
        <taxon>Aphelinidae</taxon>
        <taxon>Aphelininae</taxon>
        <taxon>Eretmocerus</taxon>
    </lineage>
</organism>
<dbReference type="EMBL" id="CM056742">
    <property type="protein sequence ID" value="KAJ8678210.1"/>
    <property type="molecule type" value="Genomic_DNA"/>
</dbReference>
<name>A0ACC2P8V6_9HYME</name>
<comment type="caution">
    <text evidence="1">The sequence shown here is derived from an EMBL/GenBank/DDBJ whole genome shotgun (WGS) entry which is preliminary data.</text>
</comment>
<proteinExistence type="predicted"/>
<reference evidence="1" key="1">
    <citation type="submission" date="2023-04" db="EMBL/GenBank/DDBJ databases">
        <title>A chromosome-level genome assembly of the parasitoid wasp Eretmocerus hayati.</title>
        <authorList>
            <person name="Zhong Y."/>
            <person name="Liu S."/>
            <person name="Liu Y."/>
        </authorList>
    </citation>
    <scope>NUCLEOTIDE SEQUENCE</scope>
    <source>
        <strain evidence="1">ZJU_SS_LIU_2023</strain>
    </source>
</reference>
<keyword evidence="2" id="KW-1185">Reference proteome</keyword>
<gene>
    <name evidence="1" type="ORF">QAD02_013997</name>
</gene>
<evidence type="ECO:0000313" key="2">
    <source>
        <dbReference type="Proteomes" id="UP001239111"/>
    </source>
</evidence>